<dbReference type="Gene3D" id="2.20.28.30">
    <property type="entry name" value="RNA polymerase ii, chain L"/>
    <property type="match status" value="1"/>
</dbReference>
<dbReference type="Proteomes" id="UP000319836">
    <property type="component" value="Unassembled WGS sequence"/>
</dbReference>
<dbReference type="EMBL" id="VBPA01000252">
    <property type="protein sequence ID" value="TMQ69939.1"/>
    <property type="molecule type" value="Genomic_DNA"/>
</dbReference>
<sequence length="71" mass="7709">MPIYEYRCTTCHERFDRLVTSAERAQARCPRCGAKRVERLLSTFAVGKASAAARAPGPCGSSDCACRDPDA</sequence>
<organism evidence="2 3">
    <name type="scientific">Eiseniibacteriota bacterium</name>
    <dbReference type="NCBI Taxonomy" id="2212470"/>
    <lineage>
        <taxon>Bacteria</taxon>
        <taxon>Candidatus Eiseniibacteriota</taxon>
    </lineage>
</organism>
<protein>
    <submittedName>
        <fullName evidence="2">Zinc ribbon domain-containing protein</fullName>
    </submittedName>
</protein>
<gene>
    <name evidence="2" type="ORF">E6K80_10090</name>
</gene>
<dbReference type="Pfam" id="PF09723">
    <property type="entry name" value="Zn_ribbon_8"/>
    <property type="match status" value="1"/>
</dbReference>
<comment type="caution">
    <text evidence="2">The sequence shown here is derived from an EMBL/GenBank/DDBJ whole genome shotgun (WGS) entry which is preliminary data.</text>
</comment>
<reference evidence="2 3" key="1">
    <citation type="journal article" date="2019" name="Nat. Microbiol.">
        <title>Mediterranean grassland soil C-N compound turnover is dependent on rainfall and depth, and is mediated by genomically divergent microorganisms.</title>
        <authorList>
            <person name="Diamond S."/>
            <person name="Andeer P.F."/>
            <person name="Li Z."/>
            <person name="Crits-Christoph A."/>
            <person name="Burstein D."/>
            <person name="Anantharaman K."/>
            <person name="Lane K.R."/>
            <person name="Thomas B.C."/>
            <person name="Pan C."/>
            <person name="Northen T.R."/>
            <person name="Banfield J.F."/>
        </authorList>
    </citation>
    <scope>NUCLEOTIDE SEQUENCE [LARGE SCALE GENOMIC DNA]</scope>
    <source>
        <strain evidence="2">WS_10</strain>
    </source>
</reference>
<evidence type="ECO:0000313" key="3">
    <source>
        <dbReference type="Proteomes" id="UP000319836"/>
    </source>
</evidence>
<dbReference type="NCBIfam" id="TIGR02605">
    <property type="entry name" value="CxxC_CxxC_SSSS"/>
    <property type="match status" value="1"/>
</dbReference>
<dbReference type="SMART" id="SM00834">
    <property type="entry name" value="CxxC_CXXC_SSSS"/>
    <property type="match status" value="1"/>
</dbReference>
<feature type="domain" description="Putative regulatory protein FmdB zinc ribbon" evidence="1">
    <location>
        <begin position="1"/>
        <end position="42"/>
    </location>
</feature>
<evidence type="ECO:0000259" key="1">
    <source>
        <dbReference type="SMART" id="SM00834"/>
    </source>
</evidence>
<accession>A0A538U2E9</accession>
<dbReference type="PANTHER" id="PTHR34404:SF3">
    <property type="entry name" value="REGULATORY PROTEIN, FMDB FAMILY"/>
    <property type="match status" value="1"/>
</dbReference>
<dbReference type="InterPro" id="IPR013429">
    <property type="entry name" value="Regulatory_FmdB_Zinc_ribbon"/>
</dbReference>
<evidence type="ECO:0000313" key="2">
    <source>
        <dbReference type="EMBL" id="TMQ69939.1"/>
    </source>
</evidence>
<dbReference type="AlphaFoldDB" id="A0A538U2E9"/>
<name>A0A538U2E9_UNCEI</name>
<proteinExistence type="predicted"/>
<dbReference type="PANTHER" id="PTHR34404">
    <property type="entry name" value="REGULATORY PROTEIN, FMDB FAMILY"/>
    <property type="match status" value="1"/>
</dbReference>